<dbReference type="EMBL" id="JACHGF010000003">
    <property type="protein sequence ID" value="MBB5284660.1"/>
    <property type="molecule type" value="Genomic_DNA"/>
</dbReference>
<dbReference type="SUPFAM" id="SSF55729">
    <property type="entry name" value="Acyl-CoA N-acyltransferases (Nat)"/>
    <property type="match status" value="1"/>
</dbReference>
<protein>
    <recommendedName>
        <fullName evidence="1">N-acetyltransferase domain-containing protein</fullName>
    </recommendedName>
</protein>
<dbReference type="InterPro" id="IPR016181">
    <property type="entry name" value="Acyl_CoA_acyltransferase"/>
</dbReference>
<name>A0A840TXL5_9BACT</name>
<organism evidence="2 3">
    <name type="scientific">Rhabdobacter roseus</name>
    <dbReference type="NCBI Taxonomy" id="1655419"/>
    <lineage>
        <taxon>Bacteria</taxon>
        <taxon>Pseudomonadati</taxon>
        <taxon>Bacteroidota</taxon>
        <taxon>Cytophagia</taxon>
        <taxon>Cytophagales</taxon>
        <taxon>Cytophagaceae</taxon>
        <taxon>Rhabdobacter</taxon>
    </lineage>
</organism>
<gene>
    <name evidence="2" type="ORF">HNQ92_002803</name>
</gene>
<keyword evidence="3" id="KW-1185">Reference proteome</keyword>
<proteinExistence type="predicted"/>
<sequence length="99" mass="11051">MATPEFLITHEPDQKRFVIHTEAGDAYQEYLLATGRIVIAHTEVPEALEGQGIGSALAKNALEYTEANDLKILPLCPFMATYMRRHPQYHHLLAAGFSV</sequence>
<reference evidence="2 3" key="1">
    <citation type="submission" date="2020-08" db="EMBL/GenBank/DDBJ databases">
        <title>Genomic Encyclopedia of Type Strains, Phase IV (KMG-IV): sequencing the most valuable type-strain genomes for metagenomic binning, comparative biology and taxonomic classification.</title>
        <authorList>
            <person name="Goeker M."/>
        </authorList>
    </citation>
    <scope>NUCLEOTIDE SEQUENCE [LARGE SCALE GENOMIC DNA]</scope>
    <source>
        <strain evidence="2 3">DSM 105074</strain>
    </source>
</reference>
<dbReference type="AlphaFoldDB" id="A0A840TXL5"/>
<dbReference type="Proteomes" id="UP000557307">
    <property type="component" value="Unassembled WGS sequence"/>
</dbReference>
<dbReference type="Pfam" id="PF14542">
    <property type="entry name" value="Acetyltransf_CG"/>
    <property type="match status" value="1"/>
</dbReference>
<dbReference type="RefSeq" id="WP_184174577.1">
    <property type="nucleotide sequence ID" value="NZ_JACHGF010000003.1"/>
</dbReference>
<feature type="domain" description="N-acetyltransferase" evidence="1">
    <location>
        <begin position="9"/>
        <end position="94"/>
    </location>
</feature>
<dbReference type="Gene3D" id="3.40.630.30">
    <property type="match status" value="1"/>
</dbReference>
<evidence type="ECO:0000259" key="1">
    <source>
        <dbReference type="PROSITE" id="PS51729"/>
    </source>
</evidence>
<accession>A0A840TXL5</accession>
<dbReference type="PROSITE" id="PS51729">
    <property type="entry name" value="GNAT_YJDJ"/>
    <property type="match status" value="1"/>
</dbReference>
<evidence type="ECO:0000313" key="2">
    <source>
        <dbReference type="EMBL" id="MBB5284660.1"/>
    </source>
</evidence>
<dbReference type="InterPro" id="IPR031165">
    <property type="entry name" value="GNAT_YJDJ"/>
</dbReference>
<dbReference type="PANTHER" id="PTHR31435:SF9">
    <property type="entry name" value="PROTEIN NATD1"/>
    <property type="match status" value="1"/>
</dbReference>
<dbReference type="PANTHER" id="PTHR31435">
    <property type="entry name" value="PROTEIN NATD1"/>
    <property type="match status" value="1"/>
</dbReference>
<dbReference type="InterPro" id="IPR045057">
    <property type="entry name" value="Gcn5-rel_NAT"/>
</dbReference>
<evidence type="ECO:0000313" key="3">
    <source>
        <dbReference type="Proteomes" id="UP000557307"/>
    </source>
</evidence>
<comment type="caution">
    <text evidence="2">The sequence shown here is derived from an EMBL/GenBank/DDBJ whole genome shotgun (WGS) entry which is preliminary data.</text>
</comment>